<keyword evidence="3 5" id="KW-0732">Signal</keyword>
<dbReference type="InterPro" id="IPR013780">
    <property type="entry name" value="Glyco_hydro_b"/>
</dbReference>
<keyword evidence="7" id="KW-0456">Lyase</keyword>
<sequence length="487" mass="55129">MKAKWISGILSAMLLLSLAAPASADETRELKDESIYDVLVDRYFNKLVSNDYDVIATDQSAFNGGDFAGLTSEILHIKEMGFTVLSIGPVFASATYDGKEVVDYTQFERHFGTEEEFTELVETVHDNDMKLMIDIPTQQISSQHFWVIDNPEWFTENEDGTFALDTANPVAQDALIEVVSGFIQQYEIDGLRLQETEKLDPAFIDRFSQEIKEIRDIYLISDAEMEPVEGLDAVVLPGVEETLRSSYKNFDQDTSGLPELMENAEGKLIQADSLRSSRVTSDIVSAQGFPPTRMRLLFTQLLTMPGIPVVQYGSEVAMNGETLPESHQLLNMAVEKELIDHINNLNSLRNSSEALRTGDLEVLHEEDGWLIYKRSNDEETWIVAINNSSSTRNFSLSVEEIGSDKQLQGLFENDIVRQEANGDYKITLDREIAETFHVIDERGFNKAYIAALIILYVVFMIFLWVVWRKGRQRKADEAAKSQNENRQ</sequence>
<dbReference type="GO" id="GO:0005975">
    <property type="term" value="P:carbohydrate metabolic process"/>
    <property type="evidence" value="ECO:0007669"/>
    <property type="project" value="InterPro"/>
</dbReference>
<dbReference type="InterPro" id="IPR017853">
    <property type="entry name" value="GH"/>
</dbReference>
<dbReference type="GO" id="GO:0016829">
    <property type="term" value="F:lyase activity"/>
    <property type="evidence" value="ECO:0007669"/>
    <property type="project" value="UniProtKB-KW"/>
</dbReference>
<evidence type="ECO:0000259" key="6">
    <source>
        <dbReference type="SMART" id="SM00642"/>
    </source>
</evidence>
<keyword evidence="4" id="KW-1133">Transmembrane helix</keyword>
<dbReference type="SUPFAM" id="SSF51011">
    <property type="entry name" value="Glycosyl hydrolase domain"/>
    <property type="match status" value="1"/>
</dbReference>
<dbReference type="PANTHER" id="PTHR10357">
    <property type="entry name" value="ALPHA-AMYLASE FAMILY MEMBER"/>
    <property type="match status" value="1"/>
</dbReference>
<evidence type="ECO:0000256" key="2">
    <source>
        <dbReference type="ARBA" id="ARBA00022723"/>
    </source>
</evidence>
<feature type="chain" id="PRO_5016719566" evidence="5">
    <location>
        <begin position="25"/>
        <end position="487"/>
    </location>
</feature>
<organism evidence="7 8">
    <name type="scientific">Planococcus halotolerans</name>
    <dbReference type="NCBI Taxonomy" id="2233542"/>
    <lineage>
        <taxon>Bacteria</taxon>
        <taxon>Bacillati</taxon>
        <taxon>Bacillota</taxon>
        <taxon>Bacilli</taxon>
        <taxon>Bacillales</taxon>
        <taxon>Caryophanaceae</taxon>
        <taxon>Planococcus</taxon>
    </lineage>
</organism>
<keyword evidence="4" id="KW-0812">Transmembrane</keyword>
<name>A0A365L244_9BACL</name>
<gene>
    <name evidence="7" type="ORF">DP120_07815</name>
</gene>
<feature type="domain" description="Glycosyl hydrolase family 13 catalytic" evidence="6">
    <location>
        <begin position="37"/>
        <end position="349"/>
    </location>
</feature>
<evidence type="ECO:0000256" key="1">
    <source>
        <dbReference type="ARBA" id="ARBA00001913"/>
    </source>
</evidence>
<dbReference type="SUPFAM" id="SSF51445">
    <property type="entry name" value="(Trans)glycosidases"/>
    <property type="match status" value="1"/>
</dbReference>
<proteinExistence type="predicted"/>
<dbReference type="EMBL" id="QLZR01000002">
    <property type="protein sequence ID" value="RAZ79508.1"/>
    <property type="molecule type" value="Genomic_DNA"/>
</dbReference>
<dbReference type="Gene3D" id="2.60.40.1180">
    <property type="entry name" value="Golgi alpha-mannosidase II"/>
    <property type="match status" value="1"/>
</dbReference>
<evidence type="ECO:0000313" key="8">
    <source>
        <dbReference type="Proteomes" id="UP000251002"/>
    </source>
</evidence>
<dbReference type="Pfam" id="PF22026">
    <property type="entry name" value="Alpha-amylase_C_2"/>
    <property type="match status" value="1"/>
</dbReference>
<dbReference type="SMART" id="SM00642">
    <property type="entry name" value="Aamy"/>
    <property type="match status" value="1"/>
</dbReference>
<dbReference type="GO" id="GO:0046872">
    <property type="term" value="F:metal ion binding"/>
    <property type="evidence" value="ECO:0007669"/>
    <property type="project" value="UniProtKB-KW"/>
</dbReference>
<comment type="cofactor">
    <cofactor evidence="1">
        <name>Ca(2+)</name>
        <dbReference type="ChEBI" id="CHEBI:29108"/>
    </cofactor>
</comment>
<dbReference type="RefSeq" id="WP_112223076.1">
    <property type="nucleotide sequence ID" value="NZ_CP196859.1"/>
</dbReference>
<evidence type="ECO:0000256" key="4">
    <source>
        <dbReference type="SAM" id="Phobius"/>
    </source>
</evidence>
<dbReference type="Proteomes" id="UP000251002">
    <property type="component" value="Unassembled WGS sequence"/>
</dbReference>
<evidence type="ECO:0000256" key="3">
    <source>
        <dbReference type="ARBA" id="ARBA00022729"/>
    </source>
</evidence>
<dbReference type="PANTHER" id="PTHR10357:SF215">
    <property type="entry name" value="ALPHA-AMYLASE 1"/>
    <property type="match status" value="1"/>
</dbReference>
<protein>
    <submittedName>
        <fullName evidence="7">Alpha-amlyase</fullName>
    </submittedName>
</protein>
<dbReference type="Pfam" id="PF00128">
    <property type="entry name" value="Alpha-amylase"/>
    <property type="match status" value="1"/>
</dbReference>
<dbReference type="AlphaFoldDB" id="A0A365L244"/>
<dbReference type="InterPro" id="IPR054174">
    <property type="entry name" value="Alpha-amylase-like_C"/>
</dbReference>
<keyword evidence="2" id="KW-0479">Metal-binding</keyword>
<feature type="signal peptide" evidence="5">
    <location>
        <begin position="1"/>
        <end position="24"/>
    </location>
</feature>
<keyword evidence="8" id="KW-1185">Reference proteome</keyword>
<dbReference type="Gene3D" id="3.20.20.80">
    <property type="entry name" value="Glycosidases"/>
    <property type="match status" value="1"/>
</dbReference>
<dbReference type="InterPro" id="IPR006047">
    <property type="entry name" value="GH13_cat_dom"/>
</dbReference>
<keyword evidence="4" id="KW-0472">Membrane</keyword>
<evidence type="ECO:0000313" key="7">
    <source>
        <dbReference type="EMBL" id="RAZ79508.1"/>
    </source>
</evidence>
<reference evidence="7 8" key="1">
    <citation type="submission" date="2018-06" db="EMBL/GenBank/DDBJ databases">
        <title>The draft genome sequences of strains SCU63 and S1.</title>
        <authorList>
            <person name="Gan L."/>
        </authorList>
    </citation>
    <scope>NUCLEOTIDE SEQUENCE [LARGE SCALE GENOMIC DNA]</scope>
    <source>
        <strain evidence="7 8">SCU63</strain>
    </source>
</reference>
<accession>A0A365L244</accession>
<evidence type="ECO:0000256" key="5">
    <source>
        <dbReference type="SAM" id="SignalP"/>
    </source>
</evidence>
<comment type="caution">
    <text evidence="7">The sequence shown here is derived from an EMBL/GenBank/DDBJ whole genome shotgun (WGS) entry which is preliminary data.</text>
</comment>
<feature type="transmembrane region" description="Helical" evidence="4">
    <location>
        <begin position="447"/>
        <end position="467"/>
    </location>
</feature>